<dbReference type="PANTHER" id="PTHR46044:SF14">
    <property type="entry name" value="ARYLACETONITRILASE"/>
    <property type="match status" value="1"/>
</dbReference>
<dbReference type="InterPro" id="IPR003010">
    <property type="entry name" value="C-N_Hydrolase"/>
</dbReference>
<reference evidence="7 8" key="1">
    <citation type="submission" date="2018-05" db="EMBL/GenBank/DDBJ databases">
        <title>Draft genome sequence of Scytalidium lignicola DSM 105466, a ubiquitous saprotrophic fungus.</title>
        <authorList>
            <person name="Buettner E."/>
            <person name="Gebauer A.M."/>
            <person name="Hofrichter M."/>
            <person name="Liers C."/>
            <person name="Kellner H."/>
        </authorList>
    </citation>
    <scope>NUCLEOTIDE SEQUENCE [LARGE SCALE GENOMIC DNA]</scope>
    <source>
        <strain evidence="7 8">DSM 105466</strain>
    </source>
</reference>
<dbReference type="OMA" id="WYPYFSF"/>
<dbReference type="InterPro" id="IPR044149">
    <property type="entry name" value="Nitrilases_CHs"/>
</dbReference>
<gene>
    <name evidence="7" type="ORF">B7463_g4396</name>
</gene>
<dbReference type="AlphaFoldDB" id="A0A3E2HFK5"/>
<dbReference type="Pfam" id="PF00795">
    <property type="entry name" value="CN_hydrolase"/>
    <property type="match status" value="1"/>
</dbReference>
<feature type="non-terminal residue" evidence="7">
    <location>
        <position position="1"/>
    </location>
</feature>
<dbReference type="PROSITE" id="PS50263">
    <property type="entry name" value="CN_HYDROLASE"/>
    <property type="match status" value="1"/>
</dbReference>
<dbReference type="GO" id="GO:0000257">
    <property type="term" value="F:nitrilase activity"/>
    <property type="evidence" value="ECO:0007669"/>
    <property type="project" value="UniProtKB-EC"/>
</dbReference>
<evidence type="ECO:0000256" key="2">
    <source>
        <dbReference type="ARBA" id="ARBA00022801"/>
    </source>
</evidence>
<dbReference type="InterPro" id="IPR036526">
    <property type="entry name" value="C-N_Hydrolase_sf"/>
</dbReference>
<dbReference type="PANTHER" id="PTHR46044">
    <property type="entry name" value="NITRILASE"/>
    <property type="match status" value="1"/>
</dbReference>
<name>A0A3E2HFK5_SCYLI</name>
<protein>
    <recommendedName>
        <fullName evidence="4">nitrilase</fullName>
        <ecNumber evidence="4">3.5.5.1</ecNumber>
    </recommendedName>
</protein>
<comment type="caution">
    <text evidence="7">The sequence shown here is derived from an EMBL/GenBank/DDBJ whole genome shotgun (WGS) entry which is preliminary data.</text>
</comment>
<comment type="catalytic activity">
    <reaction evidence="3">
        <text>a nitrile + 2 H2O = a carboxylate + NH4(+)</text>
        <dbReference type="Rhea" id="RHEA:21724"/>
        <dbReference type="ChEBI" id="CHEBI:15377"/>
        <dbReference type="ChEBI" id="CHEBI:18379"/>
        <dbReference type="ChEBI" id="CHEBI:28938"/>
        <dbReference type="ChEBI" id="CHEBI:29067"/>
        <dbReference type="EC" id="3.5.5.1"/>
    </reaction>
</comment>
<dbReference type="Gene3D" id="3.60.110.10">
    <property type="entry name" value="Carbon-nitrogen hydrolase"/>
    <property type="match status" value="1"/>
</dbReference>
<dbReference type="Proteomes" id="UP000258309">
    <property type="component" value="Unassembled WGS sequence"/>
</dbReference>
<keyword evidence="8" id="KW-1185">Reference proteome</keyword>
<dbReference type="EMBL" id="NCSJ02000065">
    <property type="protein sequence ID" value="RFU31932.1"/>
    <property type="molecule type" value="Genomic_DNA"/>
</dbReference>
<keyword evidence="2" id="KW-0378">Hydrolase</keyword>
<dbReference type="OrthoDB" id="10250282at2759"/>
<sequence>MAASNEHATHVKVAVTQAEPAWLDLEKTVEKTCQLIEEAAKNGAQLVTFPECWIPGYPSWIWTRGVDFDMVTTYQKNSLKIDSPQMKRICANAKQNKIAVALGFSENYNNSLYIAQALIGADGDIKMQRRKIKPTHLERTVFGDASGDSLNNVVNVPGIGRVGMLACWEHTQPLLKYHTSHQNEEIHVAAWPPVYHHVDGPGLWSMTREGTRSLSQTYAVESQTYVLHTTAVLTQKGIDLMNTSSGAIMNIPGGGSSAIFGPDGRKLSEDIPETEEGILYANLDFDAILRAKGFLDTSGHYSRPDLLWLGVDNREKKHLRVANENVE</sequence>
<feature type="domain" description="CN hydrolase" evidence="6">
    <location>
        <begin position="11"/>
        <end position="285"/>
    </location>
</feature>
<evidence type="ECO:0000313" key="8">
    <source>
        <dbReference type="Proteomes" id="UP000258309"/>
    </source>
</evidence>
<dbReference type="STRING" id="5539.A0A3E2HFK5"/>
<accession>A0A3E2HFK5</accession>
<evidence type="ECO:0000256" key="3">
    <source>
        <dbReference type="ARBA" id="ARBA00036406"/>
    </source>
</evidence>
<dbReference type="CDD" id="cd07564">
    <property type="entry name" value="nitrilases_CHs"/>
    <property type="match status" value="1"/>
</dbReference>
<evidence type="ECO:0000256" key="4">
    <source>
        <dbReference type="ARBA" id="ARBA00039045"/>
    </source>
</evidence>
<feature type="non-terminal residue" evidence="7">
    <location>
        <position position="327"/>
    </location>
</feature>
<comment type="similarity">
    <text evidence="1">Belongs to the carbon-nitrogen hydrolase superfamily. Nitrilase family.</text>
</comment>
<evidence type="ECO:0000313" key="7">
    <source>
        <dbReference type="EMBL" id="RFU31932.1"/>
    </source>
</evidence>
<dbReference type="FunFam" id="3.60.110.10:FF:000011">
    <property type="entry name" value="Cyanide hydratase"/>
    <property type="match status" value="1"/>
</dbReference>
<organism evidence="7 8">
    <name type="scientific">Scytalidium lignicola</name>
    <name type="common">Hyphomycete</name>
    <dbReference type="NCBI Taxonomy" id="5539"/>
    <lineage>
        <taxon>Eukaryota</taxon>
        <taxon>Fungi</taxon>
        <taxon>Dikarya</taxon>
        <taxon>Ascomycota</taxon>
        <taxon>Pezizomycotina</taxon>
        <taxon>Leotiomycetes</taxon>
        <taxon>Leotiomycetes incertae sedis</taxon>
        <taxon>Scytalidium</taxon>
    </lineage>
</organism>
<dbReference type="SUPFAM" id="SSF56317">
    <property type="entry name" value="Carbon-nitrogen hydrolase"/>
    <property type="match status" value="1"/>
</dbReference>
<evidence type="ECO:0000256" key="5">
    <source>
        <dbReference type="PROSITE-ProRule" id="PRU10139"/>
    </source>
</evidence>
<dbReference type="EC" id="3.5.5.1" evidence="4"/>
<feature type="active site" description="Proton acceptor" evidence="5">
    <location>
        <position position="51"/>
    </location>
</feature>
<evidence type="ECO:0000256" key="1">
    <source>
        <dbReference type="ARBA" id="ARBA00008129"/>
    </source>
</evidence>
<evidence type="ECO:0000259" key="6">
    <source>
        <dbReference type="PROSITE" id="PS50263"/>
    </source>
</evidence>
<dbReference type="InterPro" id="IPR000132">
    <property type="entry name" value="Nitrilase/CN_hydratase_CS"/>
</dbReference>
<dbReference type="PROSITE" id="PS00920">
    <property type="entry name" value="NITRIL_CHT_1"/>
    <property type="match status" value="1"/>
</dbReference>
<dbReference type="GO" id="GO:0016836">
    <property type="term" value="F:hydro-lyase activity"/>
    <property type="evidence" value="ECO:0007669"/>
    <property type="project" value="UniProtKB-ARBA"/>
</dbReference>
<proteinExistence type="inferred from homology"/>